<dbReference type="Pfam" id="PF08044">
    <property type="entry name" value="DUF1707"/>
    <property type="match status" value="1"/>
</dbReference>
<accession>A0ABW2PBW3</accession>
<protein>
    <submittedName>
        <fullName evidence="2">DUF1707 domain-containing protein</fullName>
    </submittedName>
</protein>
<feature type="domain" description="DUF1707" evidence="1">
    <location>
        <begin position="8"/>
        <end position="60"/>
    </location>
</feature>
<dbReference type="PANTHER" id="PTHR40763:SF5">
    <property type="entry name" value="MEMBRANE PROTEIN"/>
    <property type="match status" value="1"/>
</dbReference>
<organism evidence="2 3">
    <name type="scientific">Sphaerisporangium rhizosphaerae</name>
    <dbReference type="NCBI Taxonomy" id="2269375"/>
    <lineage>
        <taxon>Bacteria</taxon>
        <taxon>Bacillati</taxon>
        <taxon>Actinomycetota</taxon>
        <taxon>Actinomycetes</taxon>
        <taxon>Streptosporangiales</taxon>
        <taxon>Streptosporangiaceae</taxon>
        <taxon>Sphaerisporangium</taxon>
    </lineage>
</organism>
<dbReference type="InterPro" id="IPR012551">
    <property type="entry name" value="DUF1707_SHOCT-like"/>
</dbReference>
<evidence type="ECO:0000313" key="2">
    <source>
        <dbReference type="EMBL" id="MFC7385223.1"/>
    </source>
</evidence>
<dbReference type="RefSeq" id="WP_380829146.1">
    <property type="nucleotide sequence ID" value="NZ_JBHTCG010000017.1"/>
</dbReference>
<name>A0ABW2PBW3_9ACTN</name>
<dbReference type="EMBL" id="JBHTCG010000017">
    <property type="protein sequence ID" value="MFC7385223.1"/>
    <property type="molecule type" value="Genomic_DNA"/>
</dbReference>
<proteinExistence type="predicted"/>
<dbReference type="Proteomes" id="UP001596496">
    <property type="component" value="Unassembled WGS sequence"/>
</dbReference>
<reference evidence="3" key="1">
    <citation type="journal article" date="2019" name="Int. J. Syst. Evol. Microbiol.">
        <title>The Global Catalogue of Microorganisms (GCM) 10K type strain sequencing project: providing services to taxonomists for standard genome sequencing and annotation.</title>
        <authorList>
            <consortium name="The Broad Institute Genomics Platform"/>
            <consortium name="The Broad Institute Genome Sequencing Center for Infectious Disease"/>
            <person name="Wu L."/>
            <person name="Ma J."/>
        </authorList>
    </citation>
    <scope>NUCLEOTIDE SEQUENCE [LARGE SCALE GENOMIC DNA]</scope>
    <source>
        <strain evidence="3">CECT 7649</strain>
    </source>
</reference>
<dbReference type="PANTHER" id="PTHR40763">
    <property type="entry name" value="MEMBRANE PROTEIN-RELATED"/>
    <property type="match status" value="1"/>
</dbReference>
<evidence type="ECO:0000313" key="3">
    <source>
        <dbReference type="Proteomes" id="UP001596496"/>
    </source>
</evidence>
<gene>
    <name evidence="2" type="ORF">ACFQSB_23645</name>
</gene>
<sequence length="186" mass="19874">MTDAIGNVRASDADREAVSERLRIAAGEGRITLEELEERLDRTYAARTYAELDALIEDLPRVGPSTAVMAAATEPLVLRTGSGSIAQAGQWTVPRHIVAECTWGNIKIDFTAATCPHPEVLLNVTCGPGNIIVIVPRGWAVMVENVSTGMGNVVNKITSAAEPGLPVLRVSGRVGMGNIKLKHPRR</sequence>
<keyword evidence="3" id="KW-1185">Reference proteome</keyword>
<evidence type="ECO:0000259" key="1">
    <source>
        <dbReference type="Pfam" id="PF08044"/>
    </source>
</evidence>
<comment type="caution">
    <text evidence="2">The sequence shown here is derived from an EMBL/GenBank/DDBJ whole genome shotgun (WGS) entry which is preliminary data.</text>
</comment>